<keyword evidence="2" id="KW-0479">Metal-binding</keyword>
<feature type="domain" description="Plastocyanin-like" evidence="8">
    <location>
        <begin position="271"/>
        <end position="394"/>
    </location>
</feature>
<dbReference type="Pfam" id="PF07731">
    <property type="entry name" value="Cu-oxidase_2"/>
    <property type="match status" value="1"/>
</dbReference>
<dbReference type="SUPFAM" id="SSF49503">
    <property type="entry name" value="Cupredoxins"/>
    <property type="match status" value="3"/>
</dbReference>
<keyword evidence="4" id="KW-0186">Copper</keyword>
<evidence type="ECO:0000259" key="8">
    <source>
        <dbReference type="Pfam" id="PF07731"/>
    </source>
</evidence>
<dbReference type="CDD" id="cd13903">
    <property type="entry name" value="CuRO_3_Tv-LCC_like"/>
    <property type="match status" value="1"/>
</dbReference>
<evidence type="ECO:0000256" key="4">
    <source>
        <dbReference type="ARBA" id="ARBA00023008"/>
    </source>
</evidence>
<feature type="domain" description="Plastocyanin-like" evidence="9">
    <location>
        <begin position="2"/>
        <end position="50"/>
    </location>
</feature>
<dbReference type="InterPro" id="IPR011706">
    <property type="entry name" value="Cu-oxidase_C"/>
</dbReference>
<protein>
    <submittedName>
        <fullName evidence="10">Laccase</fullName>
    </submittedName>
</protein>
<dbReference type="InterPro" id="IPR033138">
    <property type="entry name" value="Cu_oxidase_CS"/>
</dbReference>
<evidence type="ECO:0000256" key="3">
    <source>
        <dbReference type="ARBA" id="ARBA00023002"/>
    </source>
</evidence>
<dbReference type="PANTHER" id="PTHR11709">
    <property type="entry name" value="MULTI-COPPER OXIDASE"/>
    <property type="match status" value="1"/>
</dbReference>
<evidence type="ECO:0000259" key="7">
    <source>
        <dbReference type="Pfam" id="PF00394"/>
    </source>
</evidence>
<dbReference type="PANTHER" id="PTHR11709:SF511">
    <property type="entry name" value="LACCASE"/>
    <property type="match status" value="1"/>
</dbReference>
<dbReference type="Pfam" id="PF07732">
    <property type="entry name" value="Cu-oxidase_3"/>
    <property type="match status" value="1"/>
</dbReference>
<evidence type="ECO:0000256" key="1">
    <source>
        <dbReference type="ARBA" id="ARBA00010609"/>
    </source>
</evidence>
<dbReference type="GO" id="GO:0005507">
    <property type="term" value="F:copper ion binding"/>
    <property type="evidence" value="ECO:0007669"/>
    <property type="project" value="InterPro"/>
</dbReference>
<dbReference type="EMBL" id="AB539123">
    <property type="protein sequence ID" value="BAI66144.1"/>
    <property type="molecule type" value="mRNA"/>
</dbReference>
<dbReference type="Gene3D" id="2.60.40.420">
    <property type="entry name" value="Cupredoxins - blue copper proteins"/>
    <property type="match status" value="3"/>
</dbReference>
<dbReference type="FunFam" id="2.60.40.420:FF:000045">
    <property type="entry name" value="Laccase 2"/>
    <property type="match status" value="1"/>
</dbReference>
<dbReference type="InterPro" id="IPR001117">
    <property type="entry name" value="Cu-oxidase_2nd"/>
</dbReference>
<keyword evidence="5" id="KW-1015">Disulfide bond</keyword>
<dbReference type="Pfam" id="PF00394">
    <property type="entry name" value="Cu-oxidase"/>
    <property type="match status" value="1"/>
</dbReference>
<dbReference type="GO" id="GO:0016491">
    <property type="term" value="F:oxidoreductase activity"/>
    <property type="evidence" value="ECO:0007669"/>
    <property type="project" value="UniProtKB-KW"/>
</dbReference>
<reference evidence="10" key="1">
    <citation type="submission" date="2009-12" db="EMBL/GenBank/DDBJ databases">
        <title>Cloning and sequencing of laccase cDNAs from Pleurotus salmoneostramineus.</title>
        <authorList>
            <person name="Sasaki T."/>
            <person name="Nozaki K."/>
            <person name="Mizuno M."/>
            <person name="Kanda T."/>
            <person name="Amano Y."/>
        </authorList>
    </citation>
    <scope>NUCLEOTIDE SEQUENCE</scope>
</reference>
<evidence type="ECO:0000259" key="9">
    <source>
        <dbReference type="Pfam" id="PF07732"/>
    </source>
</evidence>
<gene>
    <name evidence="10" type="primary">lcc3</name>
</gene>
<dbReference type="InterPro" id="IPR045087">
    <property type="entry name" value="Cu-oxidase_fam"/>
</dbReference>
<accession>D2KZ04</accession>
<keyword evidence="6" id="KW-0325">Glycoprotein</keyword>
<dbReference type="InterPro" id="IPR008972">
    <property type="entry name" value="Cupredoxin"/>
</dbReference>
<proteinExistence type="evidence at transcript level"/>
<name>D2KZ04_9AGAR</name>
<evidence type="ECO:0000256" key="5">
    <source>
        <dbReference type="ARBA" id="ARBA00023157"/>
    </source>
</evidence>
<organism evidence="10">
    <name type="scientific">Pleurotus salmoneostramineus</name>
    <dbReference type="NCBI Taxonomy" id="64638"/>
    <lineage>
        <taxon>Eukaryota</taxon>
        <taxon>Fungi</taxon>
        <taxon>Dikarya</taxon>
        <taxon>Basidiomycota</taxon>
        <taxon>Agaricomycotina</taxon>
        <taxon>Agaricomycetes</taxon>
        <taxon>Agaricomycetidae</taxon>
        <taxon>Agaricales</taxon>
        <taxon>Pleurotineae</taxon>
        <taxon>Pleurotaceae</taxon>
        <taxon>Pleurotus</taxon>
    </lineage>
</organism>
<keyword evidence="3" id="KW-0560">Oxidoreductase</keyword>
<dbReference type="InterPro" id="IPR011707">
    <property type="entry name" value="Cu-oxidase-like_N"/>
</dbReference>
<feature type="domain" description="Plastocyanin-like" evidence="7">
    <location>
        <begin position="62"/>
        <end position="205"/>
    </location>
</feature>
<evidence type="ECO:0000313" key="10">
    <source>
        <dbReference type="EMBL" id="BAI66144.1"/>
    </source>
</evidence>
<dbReference type="PROSITE" id="PS00079">
    <property type="entry name" value="MULTICOPPER_OXIDASE1"/>
    <property type="match status" value="1"/>
</dbReference>
<evidence type="ECO:0000256" key="2">
    <source>
        <dbReference type="ARBA" id="ARBA00022723"/>
    </source>
</evidence>
<dbReference type="AlphaFoldDB" id="D2KZ04"/>
<sequence length="442" mass="48677">MITQCPITPGSSFLYEFAATEQAGTFWYHSHLQAQYCDGLRGPFIVYDPEDPHADLYDVDDESTILTLGDWYHLPSPEIHSKPTSDSTLINGKGRSVGNSTVPLHVLEVQQGQRYRIRLLNVACDPFFDFHIDGHPFTIIEVDGENTEPLVVDSIRIFAGQRYSIVINANQTVNNYWIRANPNNETAFSGFDNGRNSAILRYVGAPIQEPTQGEAPLVPLTSPFHEADLHALEDASAPGIHLPGAADHNITLEFGLDVANLVFTVNGTTFHPPSVPILLQILSGAHTAEELLPSELVHVLGRNKVVELTMLPMELAGPHPMHLHGHAFHVVKSAGSDTYNYVNPVRRDTVELGSKPGDNVVIRFRTDNPGPWFLHCHIDWHLKLGFAAVFAESPAAITEAHNAPSAWDNLCPAYEAAQQQRVATPGSLKITTANRLLPIRID</sequence>
<comment type="similarity">
    <text evidence="1">Belongs to the multicopper oxidase family.</text>
</comment>
<evidence type="ECO:0000256" key="6">
    <source>
        <dbReference type="ARBA" id="ARBA00023180"/>
    </source>
</evidence>